<feature type="compositionally biased region" description="Acidic residues" evidence="1">
    <location>
        <begin position="208"/>
        <end position="220"/>
    </location>
</feature>
<dbReference type="InterPro" id="IPR004242">
    <property type="entry name" value="Transposase_21"/>
</dbReference>
<gene>
    <name evidence="2" type="ORF">EXIGLDRAFT_692440</name>
</gene>
<dbReference type="PANTHER" id="PTHR46579">
    <property type="entry name" value="F5/8 TYPE C DOMAIN-CONTAINING PROTEIN-RELATED"/>
    <property type="match status" value="1"/>
</dbReference>
<dbReference type="Proteomes" id="UP000077266">
    <property type="component" value="Unassembled WGS sequence"/>
</dbReference>
<dbReference type="InParanoid" id="A0A165I038"/>
<dbReference type="OrthoDB" id="3239894at2759"/>
<feature type="compositionally biased region" description="Basic and acidic residues" evidence="1">
    <location>
        <begin position="689"/>
        <end position="702"/>
    </location>
</feature>
<feature type="compositionally biased region" description="Polar residues" evidence="1">
    <location>
        <begin position="87"/>
        <end position="104"/>
    </location>
</feature>
<feature type="compositionally biased region" description="Low complexity" evidence="1">
    <location>
        <begin position="46"/>
        <end position="60"/>
    </location>
</feature>
<feature type="region of interest" description="Disordered" evidence="1">
    <location>
        <begin position="689"/>
        <end position="726"/>
    </location>
</feature>
<evidence type="ECO:0000256" key="1">
    <source>
        <dbReference type="SAM" id="MobiDB-lite"/>
    </source>
</evidence>
<feature type="compositionally biased region" description="Polar residues" evidence="1">
    <location>
        <begin position="118"/>
        <end position="129"/>
    </location>
</feature>
<feature type="compositionally biased region" description="Basic and acidic residues" evidence="1">
    <location>
        <begin position="34"/>
        <end position="45"/>
    </location>
</feature>
<organism evidence="2 3">
    <name type="scientific">Exidia glandulosa HHB12029</name>
    <dbReference type="NCBI Taxonomy" id="1314781"/>
    <lineage>
        <taxon>Eukaryota</taxon>
        <taxon>Fungi</taxon>
        <taxon>Dikarya</taxon>
        <taxon>Basidiomycota</taxon>
        <taxon>Agaricomycotina</taxon>
        <taxon>Agaricomycetes</taxon>
        <taxon>Auriculariales</taxon>
        <taxon>Exidiaceae</taxon>
        <taxon>Exidia</taxon>
    </lineage>
</organism>
<dbReference type="AlphaFoldDB" id="A0A165I038"/>
<dbReference type="EMBL" id="KV426003">
    <property type="protein sequence ID" value="KZV92705.1"/>
    <property type="molecule type" value="Genomic_DNA"/>
</dbReference>
<protein>
    <recommendedName>
        <fullName evidence="4">Transposase domain-containing protein</fullName>
    </recommendedName>
</protein>
<accession>A0A165I038</accession>
<sequence length="1099" mass="122269">MSGARRRPVKCYCPHTCGSSGQLIHPFMARSHLEKTLREQSRDRAAAAATTSTSTSTARAPLPGRPSEPALSATLRIPVRTPGPPAAQSTAEQRIQDPGSNIQPLATAPLSPLFSEARSATSPRSIPTQPATPQPNPEDDFILLCDSPIRSQDLLELVATQETLNAAAAASAVPLTQHVASTVPKPTEIERRVTRAYQRELDRAQREDEQDPDAEDELADVDGGYVSGDDEDSVLGGGIDETNDEDDPDPFRAPDDPNDAPLLPFLEPIIRTVYTVVEWLHGQWHLARSPCHTLLHVFAYVFFFLGRPDLQQQTFVTVKSLEAILSQPGVETACDAWRRCQRGAGTYRDVFDGEVVRNLKAHDGTLFWRNGPDCLASGPEGELRLGVMWGIDWFSHIVSNTAPSHSSCPTSFSIANLPLAQRFRTSNLICTSVLPGPKEQSGDEVQRFIRPIISDLVRLWKEGVLISTPSCPDGRRVRVILLALVCDKPAAHKVGGFGSHTHTYFCHCCWCKRDDMASPEAFERDGFDKRTDARQRELGEQYRRLSTKAERKAFVKEHATRYTQLSRLPYFDLVQQVVIDPMHNLALGLVKTQFYHIWVQCGILNEAKLRELHDLIATCEVPGYLGRLPKEIGVPAGGSLTADQWIILATIMGPLALWSDVLDRQQSTVDRRAAVARFEEQKRAAAEAHAAERVRVAEERQNEASASQAAGSKRKRAPKPKVAPDVPFTMHPDDPGHFLKLTNALHILLRYELTDETIDEAERLLREYTGEIVSTKLYGTSQVRPNHHYATHVADYARAFGPLCGFWTFLFERLNRVLKSFNTNNHGNGEIETTFFTEFLRTCSTSRLVYQMLHTPEGTITNLCAVQMLKATHDERGTVAGLAQLASDAEQENEDFVCKPSRAYRTAAMSSDLYAAVLLQLRQIAPHIPLYNILSPRPIPNAAPLFSQATFFEHAVVRGRRYHASAYLGNTGKSLVSVNVSTTATPVMRVGEITHIFSFAQPGFAEVYFWAHVRWFMPHRLTVIPTPWSGKYVLLDPSSLWKVDTYDSTLPPLIDVMSIRNHVARMPVQIDETTLWATIGIDKAILNVTVNRSCSSRAI</sequence>
<feature type="region of interest" description="Disordered" evidence="1">
    <location>
        <begin position="201"/>
        <end position="257"/>
    </location>
</feature>
<dbReference type="Pfam" id="PF02992">
    <property type="entry name" value="Transposase_21"/>
    <property type="match status" value="1"/>
</dbReference>
<feature type="region of interest" description="Disordered" evidence="1">
    <location>
        <begin position="34"/>
        <end position="140"/>
    </location>
</feature>
<evidence type="ECO:0000313" key="3">
    <source>
        <dbReference type="Proteomes" id="UP000077266"/>
    </source>
</evidence>
<proteinExistence type="predicted"/>
<dbReference type="PANTHER" id="PTHR46579:SF2">
    <property type="entry name" value="C2H2-TYPE DOMAIN-CONTAINING PROTEIN"/>
    <property type="match status" value="1"/>
</dbReference>
<reference evidence="2 3" key="1">
    <citation type="journal article" date="2016" name="Mol. Biol. Evol.">
        <title>Comparative Genomics of Early-Diverging Mushroom-Forming Fungi Provides Insights into the Origins of Lignocellulose Decay Capabilities.</title>
        <authorList>
            <person name="Nagy L.G."/>
            <person name="Riley R."/>
            <person name="Tritt A."/>
            <person name="Adam C."/>
            <person name="Daum C."/>
            <person name="Floudas D."/>
            <person name="Sun H."/>
            <person name="Yadav J.S."/>
            <person name="Pangilinan J."/>
            <person name="Larsson K.H."/>
            <person name="Matsuura K."/>
            <person name="Barry K."/>
            <person name="Labutti K."/>
            <person name="Kuo R."/>
            <person name="Ohm R.A."/>
            <person name="Bhattacharya S.S."/>
            <person name="Shirouzu T."/>
            <person name="Yoshinaga Y."/>
            <person name="Martin F.M."/>
            <person name="Grigoriev I.V."/>
            <person name="Hibbett D.S."/>
        </authorList>
    </citation>
    <scope>NUCLEOTIDE SEQUENCE [LARGE SCALE GENOMIC DNA]</scope>
    <source>
        <strain evidence="2 3">HHB12029</strain>
    </source>
</reference>
<evidence type="ECO:0008006" key="4">
    <source>
        <dbReference type="Google" id="ProtNLM"/>
    </source>
</evidence>
<evidence type="ECO:0000313" key="2">
    <source>
        <dbReference type="EMBL" id="KZV92705.1"/>
    </source>
</evidence>
<keyword evidence="3" id="KW-1185">Reference proteome</keyword>
<name>A0A165I038_EXIGL</name>